<dbReference type="AlphaFoldDB" id="A0A5K3EQS6"/>
<feature type="transmembrane region" description="Helical" evidence="1">
    <location>
        <begin position="31"/>
        <end position="52"/>
    </location>
</feature>
<accession>A0A5K3EQS6</accession>
<evidence type="ECO:0000256" key="1">
    <source>
        <dbReference type="SAM" id="Phobius"/>
    </source>
</evidence>
<evidence type="ECO:0000313" key="2">
    <source>
        <dbReference type="WBParaSite" id="MCU_002310-RA"/>
    </source>
</evidence>
<protein>
    <submittedName>
        <fullName evidence="2">BatA domain-containing protein</fullName>
    </submittedName>
</protein>
<name>A0A5K3EQS6_MESCO</name>
<reference evidence="2" key="1">
    <citation type="submission" date="2019-11" db="UniProtKB">
        <authorList>
            <consortium name="WormBaseParasite"/>
        </authorList>
    </citation>
    <scope>IDENTIFICATION</scope>
</reference>
<keyword evidence="1" id="KW-1133">Transmembrane helix</keyword>
<organism evidence="2">
    <name type="scientific">Mesocestoides corti</name>
    <name type="common">Flatworm</name>
    <dbReference type="NCBI Taxonomy" id="53468"/>
    <lineage>
        <taxon>Eukaryota</taxon>
        <taxon>Metazoa</taxon>
        <taxon>Spiralia</taxon>
        <taxon>Lophotrochozoa</taxon>
        <taxon>Platyhelminthes</taxon>
        <taxon>Cestoda</taxon>
        <taxon>Eucestoda</taxon>
        <taxon>Cyclophyllidea</taxon>
        <taxon>Mesocestoididae</taxon>
        <taxon>Mesocestoides</taxon>
    </lineage>
</organism>
<proteinExistence type="predicted"/>
<dbReference type="WBParaSite" id="MCU_002310-RA">
    <property type="protein sequence ID" value="MCU_002310-RA"/>
    <property type="gene ID" value="MCU_002310"/>
</dbReference>
<sequence>MKKTGGAEEALLIHHKPEPHIRRRPFESATLATPLIFILLPIRVLLWLAAYFPRMPLERRETEDWLRPAWSNMSAP</sequence>
<keyword evidence="1" id="KW-0812">Transmembrane</keyword>
<keyword evidence="1" id="KW-0472">Membrane</keyword>